<dbReference type="PROSITE" id="PS50005">
    <property type="entry name" value="TPR"/>
    <property type="match status" value="2"/>
</dbReference>
<feature type="repeat" description="TPR" evidence="5">
    <location>
        <begin position="218"/>
        <end position="251"/>
    </location>
</feature>
<name>A0AA35S7N4_GEOBA</name>
<evidence type="ECO:0000256" key="5">
    <source>
        <dbReference type="PROSITE-ProRule" id="PRU00339"/>
    </source>
</evidence>
<feature type="repeat" description="TPR" evidence="5">
    <location>
        <begin position="150"/>
        <end position="183"/>
    </location>
</feature>
<feature type="domain" description="RNA-polymerase II-associated protein 3-like C-terminal" evidence="7">
    <location>
        <begin position="453"/>
        <end position="536"/>
    </location>
</feature>
<feature type="compositionally biased region" description="Polar residues" evidence="6">
    <location>
        <begin position="334"/>
        <end position="354"/>
    </location>
</feature>
<dbReference type="InterPro" id="IPR011990">
    <property type="entry name" value="TPR-like_helical_dom_sf"/>
</dbReference>
<evidence type="ECO:0000313" key="8">
    <source>
        <dbReference type="EMBL" id="CAI8024973.1"/>
    </source>
</evidence>
<feature type="region of interest" description="Disordered" evidence="6">
    <location>
        <begin position="308"/>
        <end position="448"/>
    </location>
</feature>
<organism evidence="8 9">
    <name type="scientific">Geodia barretti</name>
    <name type="common">Barrett's horny sponge</name>
    <dbReference type="NCBI Taxonomy" id="519541"/>
    <lineage>
        <taxon>Eukaryota</taxon>
        <taxon>Metazoa</taxon>
        <taxon>Porifera</taxon>
        <taxon>Demospongiae</taxon>
        <taxon>Heteroscleromorpha</taxon>
        <taxon>Tetractinellida</taxon>
        <taxon>Astrophorina</taxon>
        <taxon>Geodiidae</taxon>
        <taxon>Geodia</taxon>
    </lineage>
</organism>
<dbReference type="PANTHER" id="PTHR46423:SF1">
    <property type="entry name" value="RNA POLYMERASE II-ASSOCIATED PROTEIN 3"/>
    <property type="match status" value="1"/>
</dbReference>
<keyword evidence="9" id="KW-1185">Reference proteome</keyword>
<evidence type="ECO:0000256" key="1">
    <source>
        <dbReference type="ARBA" id="ARBA00022737"/>
    </source>
</evidence>
<dbReference type="SUPFAM" id="SSF48452">
    <property type="entry name" value="TPR-like"/>
    <property type="match status" value="1"/>
</dbReference>
<reference evidence="8" key="1">
    <citation type="submission" date="2023-03" db="EMBL/GenBank/DDBJ databases">
        <authorList>
            <person name="Steffen K."/>
            <person name="Cardenas P."/>
        </authorList>
    </citation>
    <scope>NUCLEOTIDE SEQUENCE</scope>
</reference>
<evidence type="ECO:0000256" key="4">
    <source>
        <dbReference type="ARBA" id="ARBA00040133"/>
    </source>
</evidence>
<evidence type="ECO:0000259" key="7">
    <source>
        <dbReference type="Pfam" id="PF13877"/>
    </source>
</evidence>
<protein>
    <recommendedName>
        <fullName evidence="4">RNA polymerase II-associated protein 3</fullName>
    </recommendedName>
</protein>
<feature type="compositionally biased region" description="Basic residues" evidence="6">
    <location>
        <begin position="61"/>
        <end position="73"/>
    </location>
</feature>
<feature type="compositionally biased region" description="Low complexity" evidence="6">
    <location>
        <begin position="355"/>
        <end position="375"/>
    </location>
</feature>
<comment type="caution">
    <text evidence="8">The sequence shown here is derived from an EMBL/GenBank/DDBJ whole genome shotgun (WGS) entry which is preliminary data.</text>
</comment>
<dbReference type="PANTHER" id="PTHR46423">
    <property type="entry name" value="RNA POLYMERASE II-ASSOCIATED PROTEIN 3"/>
    <property type="match status" value="1"/>
</dbReference>
<dbReference type="EMBL" id="CASHTH010002113">
    <property type="protein sequence ID" value="CAI8024973.1"/>
    <property type="molecule type" value="Genomic_DNA"/>
</dbReference>
<dbReference type="AlphaFoldDB" id="A0AA35S7N4"/>
<feature type="region of interest" description="Disordered" evidence="6">
    <location>
        <begin position="105"/>
        <end position="149"/>
    </location>
</feature>
<proteinExistence type="inferred from homology"/>
<dbReference type="Pfam" id="PF13181">
    <property type="entry name" value="TPR_8"/>
    <property type="match status" value="2"/>
</dbReference>
<dbReference type="InterPro" id="IPR019734">
    <property type="entry name" value="TPR_rpt"/>
</dbReference>
<dbReference type="InterPro" id="IPR025986">
    <property type="entry name" value="RPAP3-like_C"/>
</dbReference>
<dbReference type="SMART" id="SM00028">
    <property type="entry name" value="TPR"/>
    <property type="match status" value="3"/>
</dbReference>
<sequence>MDSAGPMQSQLRQNNEELLDYLKGLESWEEEMREKDQTLVKNRSILKENLPPVRSSVKESRKPKKKKKQKKREPVKPASRIHSYDYKAWDKFDVEKACEDVDYKVGSSSGSEVEEEEGEEEVVGKGGRGDDGGGSGSSEEEEMERQSAMALAEKEKGNVLYKEGEFEAAVECYSKGMMLDPLSAALPANRALALLKLERYAAVEGDCNTALALEDDYVKAFLRRGVARRHLGKLTQAVHDFEQVLKLEPKNKQAGAELQIAKRLKEEEDRKRLTAEGHVFPGKRPAHQRSKKPLKRIAISDIAGTIAATPIGSTGSSTQTCTNTSEDARLGGHSATSDDITTGSQNSTIASSIGSAQQTNTSTSAQQTNTSTSAQETHTSTSVQTSMSYIAETDSTSTTHPIPSPTKIAGETGGDRVMVDSTSAPTDGDDHRSQSAVGGGGDVGGDDELPPVPETTFQFQSDWKRLKHNWPLLISYFKQLPPARYPVLLQQSLETTIFSDIISILRATPGCVEELTWLTRVQRFSVAVMFLSKTDKNNLQGLFTDLVTCCSTDSKRNSLKKLSPKFGVKL</sequence>
<keyword evidence="1" id="KW-0677">Repeat</keyword>
<feature type="compositionally biased region" description="Polar residues" evidence="6">
    <location>
        <begin position="376"/>
        <end position="388"/>
    </location>
</feature>
<evidence type="ECO:0000256" key="6">
    <source>
        <dbReference type="SAM" id="MobiDB-lite"/>
    </source>
</evidence>
<feature type="region of interest" description="Disordered" evidence="6">
    <location>
        <begin position="39"/>
        <end position="80"/>
    </location>
</feature>
<dbReference type="Proteomes" id="UP001174909">
    <property type="component" value="Unassembled WGS sequence"/>
</dbReference>
<feature type="compositionally biased region" description="Polar residues" evidence="6">
    <location>
        <begin position="311"/>
        <end position="325"/>
    </location>
</feature>
<gene>
    <name evidence="8" type="ORF">GBAR_LOCUS14467</name>
</gene>
<accession>A0AA35S7N4</accession>
<feature type="compositionally biased region" description="Basic residues" evidence="6">
    <location>
        <begin position="284"/>
        <end position="294"/>
    </location>
</feature>
<evidence type="ECO:0000256" key="3">
    <source>
        <dbReference type="ARBA" id="ARBA00038275"/>
    </source>
</evidence>
<feature type="region of interest" description="Disordered" evidence="6">
    <location>
        <begin position="273"/>
        <end position="294"/>
    </location>
</feature>
<dbReference type="InterPro" id="IPR051966">
    <property type="entry name" value="RPAP3"/>
</dbReference>
<comment type="similarity">
    <text evidence="3">Belongs to the RPAP3 family.</text>
</comment>
<evidence type="ECO:0000256" key="2">
    <source>
        <dbReference type="ARBA" id="ARBA00022803"/>
    </source>
</evidence>
<feature type="compositionally biased region" description="Acidic residues" evidence="6">
    <location>
        <begin position="112"/>
        <end position="121"/>
    </location>
</feature>
<dbReference type="Gene3D" id="1.25.40.10">
    <property type="entry name" value="Tetratricopeptide repeat domain"/>
    <property type="match status" value="1"/>
</dbReference>
<dbReference type="Pfam" id="PF13877">
    <property type="entry name" value="RPAP3_C"/>
    <property type="match status" value="1"/>
</dbReference>
<dbReference type="GO" id="GO:0101031">
    <property type="term" value="C:protein folding chaperone complex"/>
    <property type="evidence" value="ECO:0007669"/>
    <property type="project" value="TreeGrafter"/>
</dbReference>
<keyword evidence="2 5" id="KW-0802">TPR repeat</keyword>
<evidence type="ECO:0000313" key="9">
    <source>
        <dbReference type="Proteomes" id="UP001174909"/>
    </source>
</evidence>